<dbReference type="Proteomes" id="UP001396334">
    <property type="component" value="Unassembled WGS sequence"/>
</dbReference>
<comment type="caution">
    <text evidence="9">The sequence shown here is derived from an EMBL/GenBank/DDBJ whole genome shotgun (WGS) entry which is preliminary data.</text>
</comment>
<protein>
    <submittedName>
        <fullName evidence="9">Uncharacterized protein</fullName>
    </submittedName>
</protein>
<evidence type="ECO:0000256" key="6">
    <source>
        <dbReference type="ARBA" id="ARBA00022989"/>
    </source>
</evidence>
<dbReference type="InterPro" id="IPR040359">
    <property type="entry name" value="GDU"/>
</dbReference>
<dbReference type="PANTHER" id="PTHR33228">
    <property type="entry name" value="PROTEIN GLUTAMINE DUMPER 4-RELATED"/>
    <property type="match status" value="1"/>
</dbReference>
<evidence type="ECO:0000256" key="3">
    <source>
        <dbReference type="ARBA" id="ARBA00022448"/>
    </source>
</evidence>
<gene>
    <name evidence="9" type="ORF">V6N11_057946</name>
</gene>
<dbReference type="PANTHER" id="PTHR33228:SF49">
    <property type="entry name" value="PROTEIN GLUTAMINE DUMPER 5"/>
    <property type="match status" value="1"/>
</dbReference>
<evidence type="ECO:0000256" key="1">
    <source>
        <dbReference type="ARBA" id="ARBA00004167"/>
    </source>
</evidence>
<organism evidence="9 10">
    <name type="scientific">Hibiscus sabdariffa</name>
    <name type="common">roselle</name>
    <dbReference type="NCBI Taxonomy" id="183260"/>
    <lineage>
        <taxon>Eukaryota</taxon>
        <taxon>Viridiplantae</taxon>
        <taxon>Streptophyta</taxon>
        <taxon>Embryophyta</taxon>
        <taxon>Tracheophyta</taxon>
        <taxon>Spermatophyta</taxon>
        <taxon>Magnoliopsida</taxon>
        <taxon>eudicotyledons</taxon>
        <taxon>Gunneridae</taxon>
        <taxon>Pentapetalae</taxon>
        <taxon>rosids</taxon>
        <taxon>malvids</taxon>
        <taxon>Malvales</taxon>
        <taxon>Malvaceae</taxon>
        <taxon>Malvoideae</taxon>
        <taxon>Hibiscus</taxon>
    </lineage>
</organism>
<keyword evidence="6" id="KW-1133">Transmembrane helix</keyword>
<name>A0ABR2P4F8_9ROSI</name>
<proteinExistence type="inferred from homology"/>
<feature type="region of interest" description="Disordered" evidence="8">
    <location>
        <begin position="29"/>
        <end position="50"/>
    </location>
</feature>
<keyword evidence="5" id="KW-0029">Amino-acid transport</keyword>
<evidence type="ECO:0000256" key="4">
    <source>
        <dbReference type="ARBA" id="ARBA00022692"/>
    </source>
</evidence>
<accession>A0ABR2P4F8</accession>
<evidence type="ECO:0000313" key="10">
    <source>
        <dbReference type="Proteomes" id="UP001396334"/>
    </source>
</evidence>
<evidence type="ECO:0000256" key="2">
    <source>
        <dbReference type="ARBA" id="ARBA00009977"/>
    </source>
</evidence>
<evidence type="ECO:0000256" key="7">
    <source>
        <dbReference type="ARBA" id="ARBA00023136"/>
    </source>
</evidence>
<reference evidence="9 10" key="1">
    <citation type="journal article" date="2024" name="G3 (Bethesda)">
        <title>Genome assembly of Hibiscus sabdariffa L. provides insights into metabolisms of medicinal natural products.</title>
        <authorList>
            <person name="Kim T."/>
        </authorList>
    </citation>
    <scope>NUCLEOTIDE SEQUENCE [LARGE SCALE GENOMIC DNA]</scope>
    <source>
        <strain evidence="9">TK-2024</strain>
        <tissue evidence="9">Old leaves</tissue>
    </source>
</reference>
<comment type="similarity">
    <text evidence="2">Belongs to the GLUTAMINE DUMPER 1 (TC 9.B.60) family.</text>
</comment>
<keyword evidence="4" id="KW-0812">Transmembrane</keyword>
<keyword evidence="10" id="KW-1185">Reference proteome</keyword>
<dbReference type="EMBL" id="JBBPBN010000082">
    <property type="protein sequence ID" value="KAK8983193.1"/>
    <property type="molecule type" value="Genomic_DNA"/>
</dbReference>
<sequence length="141" mass="15720">MISSNILFHLSDNGLVDKLSRLSGCLDNYSEDSDTERDVESGENEGESTKSMKVYKEKFLVIMAGEEKPTFLATSVCIKVCSFGDKNGKLKDREGSEKPESAEKVKEEMSGDDDERLPSPTITNNFENHEKYGSQPTLDQI</sequence>
<feature type="region of interest" description="Disordered" evidence="8">
    <location>
        <begin position="85"/>
        <end position="141"/>
    </location>
</feature>
<keyword evidence="7" id="KW-0472">Membrane</keyword>
<feature type="compositionally biased region" description="Basic and acidic residues" evidence="8">
    <location>
        <begin position="86"/>
        <end position="109"/>
    </location>
</feature>
<feature type="compositionally biased region" description="Acidic residues" evidence="8">
    <location>
        <begin position="29"/>
        <end position="46"/>
    </location>
</feature>
<evidence type="ECO:0000256" key="5">
    <source>
        <dbReference type="ARBA" id="ARBA00022970"/>
    </source>
</evidence>
<evidence type="ECO:0000256" key="8">
    <source>
        <dbReference type="SAM" id="MobiDB-lite"/>
    </source>
</evidence>
<keyword evidence="3" id="KW-0813">Transport</keyword>
<evidence type="ECO:0000313" key="9">
    <source>
        <dbReference type="EMBL" id="KAK8983193.1"/>
    </source>
</evidence>
<comment type="subcellular location">
    <subcellularLocation>
        <location evidence="1">Membrane</location>
        <topology evidence="1">Single-pass membrane protein</topology>
    </subcellularLocation>
</comment>